<proteinExistence type="predicted"/>
<evidence type="ECO:0000313" key="1">
    <source>
        <dbReference type="EMBL" id="OAQ71921.2"/>
    </source>
</evidence>
<dbReference type="EMBL" id="LSBJ02000001">
    <property type="protein sequence ID" value="OAQ71921.2"/>
    <property type="molecule type" value="Genomic_DNA"/>
</dbReference>
<dbReference type="GeneID" id="28856754"/>
<accession>A0A179G3G9</accession>
<reference evidence="1 2" key="1">
    <citation type="journal article" date="2016" name="PLoS Pathog.">
        <title>Biosynthesis of antibiotic leucinostatins in bio-control fungus Purpureocillium lilacinum and their inhibition on phytophthora revealed by genome mining.</title>
        <authorList>
            <person name="Wang G."/>
            <person name="Liu Z."/>
            <person name="Lin R."/>
            <person name="Li E."/>
            <person name="Mao Z."/>
            <person name="Ling J."/>
            <person name="Yang Y."/>
            <person name="Yin W.B."/>
            <person name="Xie B."/>
        </authorList>
    </citation>
    <scope>NUCLEOTIDE SEQUENCE [LARGE SCALE GENOMIC DNA]</scope>
    <source>
        <strain evidence="1">170</strain>
    </source>
</reference>
<sequence>MTNEEYRVALAAATLPNTPTDRTDERHDVPAITKEDCAGCEKWLRDIGFLYPGKDDETWEKIKSNWIGFIAATCRIPPSKVAPLAPNRKIVRFSSSGTVTSESQAERNRRFRQDLQQRMRIQASFWNHLDGLEGLTERWPHKVFVMMNSQDRSQPGAAFETLAAIWDLGKRRRYQAIWTSLVAFLVHSNDEDTLGEMGLKLDDDQIDDILDVKEQITYVDLLGLEPGPDAVSGVWDAVQRLLVNAMEEKESTARNNPLVWWMCILVRSALSGEMDFISSGKFNRNPIPMDVDMRGRMEAIVHYSKVLALDAAFHSWDVQQEWVHEVQCDLNSVDNTWIDGEKGGRPAPSMDKRTCSSEAWQSVLAHIESCIPDYVGAKEGTAMHRIRRLEDDMNSSPGAGH</sequence>
<dbReference type="OrthoDB" id="4468869at2759"/>
<keyword evidence="2" id="KW-1185">Reference proteome</keyword>
<dbReference type="AlphaFoldDB" id="A0A179G3G9"/>
<organism evidence="1 2">
    <name type="scientific">Pochonia chlamydosporia 170</name>
    <dbReference type="NCBI Taxonomy" id="1380566"/>
    <lineage>
        <taxon>Eukaryota</taxon>
        <taxon>Fungi</taxon>
        <taxon>Dikarya</taxon>
        <taxon>Ascomycota</taxon>
        <taxon>Pezizomycotina</taxon>
        <taxon>Sordariomycetes</taxon>
        <taxon>Hypocreomycetidae</taxon>
        <taxon>Hypocreales</taxon>
        <taxon>Clavicipitaceae</taxon>
        <taxon>Pochonia</taxon>
    </lineage>
</organism>
<evidence type="ECO:0000313" key="2">
    <source>
        <dbReference type="Proteomes" id="UP000078397"/>
    </source>
</evidence>
<name>A0A179G3G9_METCM</name>
<protein>
    <submittedName>
        <fullName evidence="1">Uncharacterized protein</fullName>
    </submittedName>
</protein>
<comment type="caution">
    <text evidence="1">The sequence shown here is derived from an EMBL/GenBank/DDBJ whole genome shotgun (WGS) entry which is preliminary data.</text>
</comment>
<gene>
    <name evidence="1" type="ORF">VFPPC_14997</name>
</gene>
<dbReference type="RefSeq" id="XP_018148004.2">
    <property type="nucleotide sequence ID" value="XM_018292760.2"/>
</dbReference>
<dbReference type="KEGG" id="pchm:VFPPC_14997"/>
<dbReference type="Proteomes" id="UP000078397">
    <property type="component" value="Unassembled WGS sequence"/>
</dbReference>